<dbReference type="Gene3D" id="3.40.50.1760">
    <property type="entry name" value="Glutathione synthase, substrate-binding domain superfamily, eukaryotic"/>
    <property type="match status" value="1"/>
</dbReference>
<feature type="binding site" evidence="10">
    <location>
        <position position="385"/>
    </location>
    <ligand>
        <name>ATP</name>
        <dbReference type="ChEBI" id="CHEBI:30616"/>
    </ligand>
</feature>
<accession>A0A1Q3AD93</accession>
<dbReference type="InterPro" id="IPR005615">
    <property type="entry name" value="Glutathione_synthase"/>
</dbReference>
<comment type="cofactor">
    <cofactor evidence="9 11">
        <name>Mg(2+)</name>
        <dbReference type="ChEBI" id="CHEBI:18420"/>
    </cofactor>
    <text evidence="9 11">Binds 1 Mg(2+) ion per subunit.</text>
</comment>
<feature type="binding site" evidence="10">
    <location>
        <position position="459"/>
    </location>
    <ligand>
        <name>substrate</name>
    </ligand>
</feature>
<dbReference type="InterPro" id="IPR014709">
    <property type="entry name" value="Glutathione_synthase_C_euk"/>
</dbReference>
<keyword evidence="7 9" id="KW-0067">ATP-binding</keyword>
<evidence type="ECO:0000256" key="1">
    <source>
        <dbReference type="ARBA" id="ARBA00004965"/>
    </source>
</evidence>
<dbReference type="AlphaFoldDB" id="A0A1Q3AD93"/>
<dbReference type="Pfam" id="PF03917">
    <property type="entry name" value="GSH_synth_ATP"/>
    <property type="match status" value="1"/>
</dbReference>
<feature type="binding site" evidence="11">
    <location>
        <position position="144"/>
    </location>
    <ligand>
        <name>Mg(2+)</name>
        <dbReference type="ChEBI" id="CHEBI:18420"/>
    </ligand>
</feature>
<name>A0A1Q3AD93_ZYGRO</name>
<evidence type="ECO:0000256" key="8">
    <source>
        <dbReference type="ARBA" id="ARBA00022842"/>
    </source>
</evidence>
<dbReference type="Gene3D" id="1.10.1080.10">
    <property type="entry name" value="Glutathione Synthetase, Chain A, domain 3"/>
    <property type="match status" value="1"/>
</dbReference>
<dbReference type="Proteomes" id="UP000187013">
    <property type="component" value="Unassembled WGS sequence"/>
</dbReference>
<gene>
    <name evidence="14" type="ORF">ZYGR_0AK02310</name>
</gene>
<feature type="binding site" evidence="12">
    <location>
        <begin position="277"/>
        <end position="280"/>
    </location>
    <ligand>
        <name>substrate</name>
    </ligand>
</feature>
<evidence type="ECO:0000256" key="7">
    <source>
        <dbReference type="ARBA" id="ARBA00022840"/>
    </source>
</evidence>
<evidence type="ECO:0000256" key="11">
    <source>
        <dbReference type="PIRSR" id="PIRSR001558-2"/>
    </source>
</evidence>
<dbReference type="FunFam" id="3.30.1490.50:FF:000002">
    <property type="entry name" value="Glutathione synthetase"/>
    <property type="match status" value="1"/>
</dbReference>
<dbReference type="SUPFAM" id="SSF56059">
    <property type="entry name" value="Glutathione synthetase ATP-binding domain-like"/>
    <property type="match status" value="1"/>
</dbReference>
<comment type="catalytic activity">
    <reaction evidence="9">
        <text>gamma-L-glutamyl-L-cysteine + glycine + ATP = glutathione + ADP + phosphate + H(+)</text>
        <dbReference type="Rhea" id="RHEA:13557"/>
        <dbReference type="ChEBI" id="CHEBI:15378"/>
        <dbReference type="ChEBI" id="CHEBI:30616"/>
        <dbReference type="ChEBI" id="CHEBI:43474"/>
        <dbReference type="ChEBI" id="CHEBI:57305"/>
        <dbReference type="ChEBI" id="CHEBI:57925"/>
        <dbReference type="ChEBI" id="CHEBI:58173"/>
        <dbReference type="ChEBI" id="CHEBI:456216"/>
        <dbReference type="EC" id="6.3.2.3"/>
    </reaction>
</comment>
<proteinExistence type="inferred from homology"/>
<feature type="domain" description="Glutathione synthase substrate-binding" evidence="13">
    <location>
        <begin position="211"/>
        <end position="313"/>
    </location>
</feature>
<dbReference type="Pfam" id="PF03199">
    <property type="entry name" value="GSH_synthase"/>
    <property type="match status" value="1"/>
</dbReference>
<comment type="pathway">
    <text evidence="1 9">Sulfur metabolism; glutathione biosynthesis; glutathione from L-cysteine and L-glutamate: step 2/2.</text>
</comment>
<evidence type="ECO:0000256" key="3">
    <source>
        <dbReference type="ARBA" id="ARBA00022598"/>
    </source>
</evidence>
<dbReference type="OrthoDB" id="2020073at2759"/>
<dbReference type="UniPathway" id="UPA00142">
    <property type="reaction ID" value="UER00210"/>
</dbReference>
<organism evidence="14 15">
    <name type="scientific">Zygosaccharomyces rouxii</name>
    <dbReference type="NCBI Taxonomy" id="4956"/>
    <lineage>
        <taxon>Eukaryota</taxon>
        <taxon>Fungi</taxon>
        <taxon>Dikarya</taxon>
        <taxon>Ascomycota</taxon>
        <taxon>Saccharomycotina</taxon>
        <taxon>Saccharomycetes</taxon>
        <taxon>Saccharomycetales</taxon>
        <taxon>Saccharomycetaceae</taxon>
        <taxon>Zygosaccharomyces</taxon>
    </lineage>
</organism>
<dbReference type="GO" id="GO:0000287">
    <property type="term" value="F:magnesium ion binding"/>
    <property type="evidence" value="ECO:0007669"/>
    <property type="project" value="UniProtKB-UniRule"/>
</dbReference>
<reference evidence="14 15" key="1">
    <citation type="submission" date="2016-08" db="EMBL/GenBank/DDBJ databases">
        <title>Draft genome sequence of allopolyploid Zygosaccharomyces rouxii.</title>
        <authorList>
            <person name="Watanabe J."/>
            <person name="Uehara K."/>
            <person name="Mogi Y."/>
            <person name="Tsukioka Y."/>
        </authorList>
    </citation>
    <scope>NUCLEOTIDE SEQUENCE [LARGE SCALE GENOMIC DNA]</scope>
    <source>
        <strain evidence="14 15">NBRC 110957</strain>
    </source>
</reference>
<feature type="binding site" evidence="10">
    <location>
        <position position="126"/>
    </location>
    <ligand>
        <name>substrate</name>
    </ligand>
</feature>
<keyword evidence="5 9" id="KW-0479">Metal-binding</keyword>
<comment type="caution">
    <text evidence="14">The sequence shown here is derived from an EMBL/GenBank/DDBJ whole genome shotgun (WGS) entry which is preliminary data.</text>
</comment>
<dbReference type="PANTHER" id="PTHR11130">
    <property type="entry name" value="GLUTATHIONE SYNTHETASE"/>
    <property type="match status" value="1"/>
</dbReference>
<dbReference type="GO" id="GO:0004363">
    <property type="term" value="F:glutathione synthase activity"/>
    <property type="evidence" value="ECO:0007669"/>
    <property type="project" value="UniProtKB-UniRule"/>
</dbReference>
<evidence type="ECO:0000256" key="10">
    <source>
        <dbReference type="PIRSR" id="PIRSR001558-1"/>
    </source>
</evidence>
<dbReference type="InterPro" id="IPR037013">
    <property type="entry name" value="GSH-S_sub-bd_sf"/>
</dbReference>
<dbReference type="EC" id="6.3.2.3" evidence="9"/>
<keyword evidence="3 9" id="KW-0436">Ligase</keyword>
<protein>
    <recommendedName>
        <fullName evidence="9">Glutathione synthetase</fullName>
        <shortName evidence="9">GSH-S</shortName>
        <ecNumber evidence="9">6.3.2.3</ecNumber>
    </recommendedName>
</protein>
<sequence length="483" mass="55065">MDSVETPSLSEDLIKHDLLPEIYQWSLSNGLIMYPPNFKSETVSIAPTTLYPTPVPRRSFQDAIAVQKAYNELYCSVSRDGNGNWLTNESSKLAEFDSEFTGRLWGLYQKASKQGYSQKLRLGVFRSDYLIDKRHDEIKQVEFNTISVSFGGLSSKVGQLHNFLNDSGKYSPDRGSEFYSNEIPVSESAIKLADALATAVEHYEPRQPNPVVAFVVQDGERNVFDQRIVEYNLLQSHGIQTVRFTLEQVKTHTFLEPDSRRLYWKKSGQEIAVIWFRSAYSPADFKTEESWENRLILETSYAIKAPDLLIQLSGTKKIQQLLTNPDILAQFVPNESSRSQLLSTFVNIYPLDDSPLGKEGKRLAFEQPFNYVLKPQREGGGNNIYKDDIPEVLKKMDEKDWAAYILMELIQPEPNRNNVILRGSEYYREPILSELGIFGCVLFDESEIYYNQYSGWLLRSKFNSSNEGGVAAGFGCVDSLILY</sequence>
<keyword evidence="4 9" id="KW-0317">Glutathione biosynthesis</keyword>
<evidence type="ECO:0000256" key="12">
    <source>
        <dbReference type="PIRSR" id="PIRSR001558-3"/>
    </source>
</evidence>
<dbReference type="Gene3D" id="3.30.1490.80">
    <property type="match status" value="1"/>
</dbReference>
<keyword evidence="6 9" id="KW-0547">Nucleotide-binding</keyword>
<feature type="binding site" evidence="10">
    <location>
        <begin position="407"/>
        <end position="410"/>
    </location>
    <ligand>
        <name>ATP</name>
        <dbReference type="ChEBI" id="CHEBI:30616"/>
    </ligand>
</feature>
<dbReference type="InterPro" id="IPR014049">
    <property type="entry name" value="Glutathione_synthase_N_euk"/>
</dbReference>
<dbReference type="EMBL" id="BDGX01000037">
    <property type="protein sequence ID" value="GAV53729.1"/>
    <property type="molecule type" value="Genomic_DNA"/>
</dbReference>
<feature type="binding site" evidence="11">
    <location>
        <position position="142"/>
    </location>
    <ligand>
        <name>Mg(2+)</name>
        <dbReference type="ChEBI" id="CHEBI:18420"/>
    </ligand>
</feature>
<evidence type="ECO:0000256" key="2">
    <source>
        <dbReference type="ARBA" id="ARBA00010385"/>
    </source>
</evidence>
<feature type="binding site" evidence="12">
    <location>
        <begin position="146"/>
        <end position="149"/>
    </location>
    <ligand>
        <name>substrate</name>
    </ligand>
</feature>
<feature type="binding site" evidence="10">
    <location>
        <position position="316"/>
    </location>
    <ligand>
        <name>ATP</name>
        <dbReference type="ChEBI" id="CHEBI:30616"/>
    </ligand>
</feature>
<dbReference type="Gene3D" id="3.30.470.20">
    <property type="entry name" value="ATP-grasp fold, B domain"/>
    <property type="match status" value="1"/>
</dbReference>
<keyword evidence="8 9" id="KW-0460">Magnesium</keyword>
<evidence type="ECO:0000259" key="13">
    <source>
        <dbReference type="Pfam" id="PF03199"/>
    </source>
</evidence>
<comment type="similarity">
    <text evidence="2 9">Belongs to the eukaryotic GSH synthase family.</text>
</comment>
<feature type="binding site" evidence="12">
    <location>
        <begin position="220"/>
        <end position="222"/>
    </location>
    <ligand>
        <name>substrate</name>
    </ligand>
</feature>
<feature type="binding site" evidence="10">
    <location>
        <begin position="374"/>
        <end position="383"/>
    </location>
    <ligand>
        <name>ATP</name>
        <dbReference type="ChEBI" id="CHEBI:30616"/>
    </ligand>
</feature>
<evidence type="ECO:0000256" key="5">
    <source>
        <dbReference type="ARBA" id="ARBA00022723"/>
    </source>
</evidence>
<dbReference type="GO" id="GO:0005524">
    <property type="term" value="F:ATP binding"/>
    <property type="evidence" value="ECO:0007669"/>
    <property type="project" value="UniProtKB-UniRule"/>
</dbReference>
<dbReference type="GO" id="GO:0005829">
    <property type="term" value="C:cytosol"/>
    <property type="evidence" value="ECO:0007669"/>
    <property type="project" value="TreeGrafter"/>
</dbReference>
<feature type="binding site" evidence="10">
    <location>
        <position position="467"/>
    </location>
    <ligand>
        <name>ATP</name>
        <dbReference type="ChEBI" id="CHEBI:30616"/>
    </ligand>
</feature>
<evidence type="ECO:0000256" key="9">
    <source>
        <dbReference type="PIRNR" id="PIRNR001558"/>
    </source>
</evidence>
<dbReference type="InterPro" id="IPR016185">
    <property type="entry name" value="PreATP-grasp_dom_sf"/>
</dbReference>
<evidence type="ECO:0000313" key="15">
    <source>
        <dbReference type="Proteomes" id="UP000187013"/>
    </source>
</evidence>
<dbReference type="PANTHER" id="PTHR11130:SF0">
    <property type="entry name" value="GLUTATHIONE SYNTHETASE"/>
    <property type="match status" value="1"/>
</dbReference>
<feature type="binding site" evidence="11">
    <location>
        <position position="378"/>
    </location>
    <ligand>
        <name>Mg(2+)</name>
        <dbReference type="ChEBI" id="CHEBI:18420"/>
    </ligand>
</feature>
<feature type="binding site" evidence="10">
    <location>
        <position position="434"/>
    </location>
    <ligand>
        <name>ATP</name>
        <dbReference type="ChEBI" id="CHEBI:30616"/>
    </ligand>
</feature>
<evidence type="ECO:0000256" key="4">
    <source>
        <dbReference type="ARBA" id="ARBA00022684"/>
    </source>
</evidence>
<feature type="binding site" evidence="10">
    <location>
        <position position="461"/>
    </location>
    <ligand>
        <name>ATP</name>
        <dbReference type="ChEBI" id="CHEBI:30616"/>
    </ligand>
</feature>
<feature type="binding site" evidence="12">
    <location>
        <begin position="470"/>
        <end position="471"/>
    </location>
    <ligand>
        <name>substrate</name>
    </ligand>
</feature>
<dbReference type="InterPro" id="IPR014042">
    <property type="entry name" value="Glutathione_synthase_a-hlx"/>
</dbReference>
<evidence type="ECO:0000256" key="6">
    <source>
        <dbReference type="ARBA" id="ARBA00022741"/>
    </source>
</evidence>
<dbReference type="SUPFAM" id="SSF52440">
    <property type="entry name" value="PreATP-grasp domain"/>
    <property type="match status" value="1"/>
</dbReference>
<feature type="binding site" evidence="10">
    <location>
        <position position="142"/>
    </location>
    <ligand>
        <name>ATP</name>
        <dbReference type="ChEBI" id="CHEBI:30616"/>
    </ligand>
</feature>
<dbReference type="Gene3D" id="3.30.1490.50">
    <property type="match status" value="1"/>
</dbReference>
<dbReference type="InterPro" id="IPR004887">
    <property type="entry name" value="GSH_synth_subst-bd"/>
</dbReference>
<feature type="binding site" evidence="10">
    <location>
        <position position="226"/>
    </location>
    <ligand>
        <name>substrate</name>
    </ligand>
</feature>
<dbReference type="NCBIfam" id="TIGR01986">
    <property type="entry name" value="glut_syn_euk"/>
    <property type="match status" value="1"/>
</dbReference>
<dbReference type="GO" id="GO:0043295">
    <property type="term" value="F:glutathione binding"/>
    <property type="evidence" value="ECO:0007669"/>
    <property type="project" value="UniProtKB-UniRule"/>
</dbReference>
<dbReference type="PIRSF" id="PIRSF001558">
    <property type="entry name" value="GSHase"/>
    <property type="match status" value="1"/>
</dbReference>
<evidence type="ECO:0000313" key="14">
    <source>
        <dbReference type="EMBL" id="GAV53729.1"/>
    </source>
</evidence>